<dbReference type="InterPro" id="IPR043502">
    <property type="entry name" value="DNA/RNA_pol_sf"/>
</dbReference>
<dbReference type="Gene3D" id="3.30.70.270">
    <property type="match status" value="2"/>
</dbReference>
<dbReference type="CDD" id="cd01647">
    <property type="entry name" value="RT_LTR"/>
    <property type="match status" value="1"/>
</dbReference>
<feature type="domain" description="G-patch" evidence="2">
    <location>
        <begin position="878"/>
        <end position="924"/>
    </location>
</feature>
<dbReference type="PANTHER" id="PTHR32108:SF9">
    <property type="entry name" value="REVERSE TRANSCRIPTASE RNASE H-LIKE DOMAIN-CONTAINING PROTEIN"/>
    <property type="match status" value="1"/>
</dbReference>
<dbReference type="Pfam" id="PF03732">
    <property type="entry name" value="Retrotrans_gag"/>
    <property type="match status" value="1"/>
</dbReference>
<protein>
    <recommendedName>
        <fullName evidence="2">G-patch domain-containing protein</fullName>
    </recommendedName>
</protein>
<accession>A0ABM4VZ58</accession>
<dbReference type="InterPro" id="IPR000477">
    <property type="entry name" value="RT_dom"/>
</dbReference>
<name>A0ABM4VZ58_COFAR</name>
<feature type="compositionally biased region" description="Low complexity" evidence="1">
    <location>
        <begin position="76"/>
        <end position="85"/>
    </location>
</feature>
<dbReference type="InterPro" id="IPR043128">
    <property type="entry name" value="Rev_trsase/Diguanyl_cyclase"/>
</dbReference>
<evidence type="ECO:0000259" key="2">
    <source>
        <dbReference type="PROSITE" id="PS50174"/>
    </source>
</evidence>
<dbReference type="Pfam" id="PF00078">
    <property type="entry name" value="RVT_1"/>
    <property type="match status" value="1"/>
</dbReference>
<dbReference type="InterPro" id="IPR000467">
    <property type="entry name" value="G_patch_dom"/>
</dbReference>
<evidence type="ECO:0000256" key="1">
    <source>
        <dbReference type="SAM" id="MobiDB-lite"/>
    </source>
</evidence>
<keyword evidence="3" id="KW-1185">Reference proteome</keyword>
<organism evidence="3 4">
    <name type="scientific">Coffea arabica</name>
    <name type="common">Arabian coffee</name>
    <dbReference type="NCBI Taxonomy" id="13443"/>
    <lineage>
        <taxon>Eukaryota</taxon>
        <taxon>Viridiplantae</taxon>
        <taxon>Streptophyta</taxon>
        <taxon>Embryophyta</taxon>
        <taxon>Tracheophyta</taxon>
        <taxon>Spermatophyta</taxon>
        <taxon>Magnoliopsida</taxon>
        <taxon>eudicotyledons</taxon>
        <taxon>Gunneridae</taxon>
        <taxon>Pentapetalae</taxon>
        <taxon>asterids</taxon>
        <taxon>lamiids</taxon>
        <taxon>Gentianales</taxon>
        <taxon>Rubiaceae</taxon>
        <taxon>Ixoroideae</taxon>
        <taxon>Gardenieae complex</taxon>
        <taxon>Bertiereae - Coffeeae clade</taxon>
        <taxon>Coffeeae</taxon>
        <taxon>Coffea</taxon>
    </lineage>
</organism>
<feature type="region of interest" description="Disordered" evidence="1">
    <location>
        <begin position="52"/>
        <end position="96"/>
    </location>
</feature>
<sequence>MSSVPETSKRSAIVTSPDFTALGAQLSEVLGKFNELSAEMAAQRRVIDQLVASNNGGGVPNDQEPINNHPPAQDYQPPHTSTTQTPFPPPFANPLENTFTRLNSDVSYMHLNYVLINPTNSQIPQIHLQTNLNIPPNPQGPHHHTAEPFVLDTASQGKAAIEEQPIPIDKDLLRRLDRFDDFMRKNQGLSRHGGLDYDELCLFPDIQLPLGFKTPKFSKYDGTRNPKMHLKMFANKLGKPVDDENLPMRLFPECLEGDALDWYSNLKSGEVKTWLDLSTAFVKQYEFNCELAPTRIILEGTKRKPSEDHKTYAKRWRKLAAKVEPPMTEEEIVRTFIKAHDPPYFEEIFRMTGSPFAAIINKLEEYDEFVKAGKIVNVSALKLQLDALQNQNNNGKKPTFKKKEGDTAFIWDQGPSFRPINHPTYSFPHLYYTNPQPLKAAEKIGTVPPKLYPKGIPPGYDPQAICAYHSGSPGHTTGNCWALKYKIQDMIDSGDILLRRKGEQGPNVSKNPLPEHGSTVRVIVVDEDFVDPSQYIVDETEVFGVIETDHAEMRKMLSVEESITKDNAEKKLKSFVFEKEEPFMIEGGPSEADNSEVPFILDLPSFEWDISKPAILEFPEQMPVNNLQEDEVSNITRPGNFVGNPEVDVQSRAKIKSLTPKSLVSEKEAVNFLKMLKRSEYKTVEQLDRMPAQISFLNLLLTSELHREALLKILNETHVPKDIPVDKFSNIVGNVLAANHIAFSDDDLTAEGIGHNRALYISVRCNGKLLPRVLVDNGSALNICPWNTLTKLGFLDIKLRPSATVVRGFDGSRRESMGEADLLITVFAEDDCTMIVDAKFNGENRKRTPISSHHVAGIVCVGWASRNKSLTQSDLLEASIMMAREMIRGGYEIGRGLGRELQGILEPIEIPMQKDTFGLRFHPTAKDKREMQARKQAEKKGKQIALNIPPLYHTFPRPSEVIMPEMKNPVEEIELDLSQLFVGATCEEEPSENAEFLPITEGAIQNWTADYLPSRRKFRWPQIKSFDPLDVTILEFDGCNLDISHELEIMQSEIQSESDTEEEFESISRDLKQYEEKPKPNLEETKIINIGTKTEVKEVKVSIHLNRKQKEEMIEFLMFFQDVFAWSYDDMPGISTDIVVHRLPTDPNFLPVKQKPRKFKPEMSLKIKEQIVKQLNAKIIMVFHYPIWLSNPVPVPKKSGEVRVCIDYRDLNKASPKDDFPLPNIHILLDNTAGHKIESFGDCFAGYHQILMVEEDRKKTSFITPWGTFCYRVMPFGLKNAGATYQRTMTTLFHDMIHKEMEVYVDDIIIKSKKVEDHLVDLKKLFERLRKYNLKLNPAKCAFGAPAGKLLGFIVSKKGIEIDPVKIKAIRDMPIPKSQKDVKSFLGKINFIGRFIA</sequence>
<evidence type="ECO:0000313" key="3">
    <source>
        <dbReference type="Proteomes" id="UP001652660"/>
    </source>
</evidence>
<dbReference type="Gene3D" id="3.10.10.10">
    <property type="entry name" value="HIV Type 1 Reverse Transcriptase, subunit A, domain 1"/>
    <property type="match status" value="1"/>
</dbReference>
<dbReference type="PROSITE" id="PS50174">
    <property type="entry name" value="G_PATCH"/>
    <property type="match status" value="1"/>
</dbReference>
<reference evidence="4" key="1">
    <citation type="submission" date="2025-08" db="UniProtKB">
        <authorList>
            <consortium name="RefSeq"/>
        </authorList>
    </citation>
    <scope>IDENTIFICATION</scope>
    <source>
        <tissue evidence="4">Leaves</tissue>
    </source>
</reference>
<dbReference type="SUPFAM" id="SSF56672">
    <property type="entry name" value="DNA/RNA polymerases"/>
    <property type="match status" value="1"/>
</dbReference>
<gene>
    <name evidence="4" type="primary">LOC140015891</name>
</gene>
<evidence type="ECO:0000313" key="4">
    <source>
        <dbReference type="RefSeq" id="XP_071924824.1"/>
    </source>
</evidence>
<dbReference type="Proteomes" id="UP001652660">
    <property type="component" value="Chromosome 10c"/>
</dbReference>
<dbReference type="InterPro" id="IPR005162">
    <property type="entry name" value="Retrotrans_gag_dom"/>
</dbReference>
<dbReference type="PANTHER" id="PTHR32108">
    <property type="entry name" value="DNA-DIRECTED RNA POLYMERASE SUBUNIT ALPHA"/>
    <property type="match status" value="1"/>
</dbReference>
<dbReference type="RefSeq" id="XP_071924824.1">
    <property type="nucleotide sequence ID" value="XM_072068723.1"/>
</dbReference>
<proteinExistence type="predicted"/>
<dbReference type="GeneID" id="140015891"/>